<evidence type="ECO:0000256" key="1">
    <source>
        <dbReference type="ARBA" id="ARBA00005189"/>
    </source>
</evidence>
<evidence type="ECO:0000313" key="8">
    <source>
        <dbReference type="Proteomes" id="UP000061489"/>
    </source>
</evidence>
<keyword evidence="8" id="KW-1185">Reference proteome</keyword>
<dbReference type="OrthoDB" id="9806880at2"/>
<organism evidence="7 8">
    <name type="scientific">Marinobacter similis</name>
    <dbReference type="NCBI Taxonomy" id="1420916"/>
    <lineage>
        <taxon>Bacteria</taxon>
        <taxon>Pseudomonadati</taxon>
        <taxon>Pseudomonadota</taxon>
        <taxon>Gammaproteobacteria</taxon>
        <taxon>Pseudomonadales</taxon>
        <taxon>Marinobacteraceae</taxon>
        <taxon>Marinobacter</taxon>
    </lineage>
</organism>
<dbReference type="CDD" id="cd07989">
    <property type="entry name" value="LPLAT_AGPAT-like"/>
    <property type="match status" value="1"/>
</dbReference>
<evidence type="ECO:0000256" key="2">
    <source>
        <dbReference type="ARBA" id="ARBA00022516"/>
    </source>
</evidence>
<dbReference type="SUPFAM" id="SSF69593">
    <property type="entry name" value="Glycerol-3-phosphate (1)-acyltransferase"/>
    <property type="match status" value="1"/>
</dbReference>
<dbReference type="PANTHER" id="PTHR10434:SF64">
    <property type="entry name" value="1-ACYL-SN-GLYCEROL-3-PHOSPHATE ACYLTRANSFERASE-RELATED"/>
    <property type="match status" value="1"/>
</dbReference>
<dbReference type="EMBL" id="CP007151">
    <property type="protein sequence ID" value="AHI28758.1"/>
    <property type="molecule type" value="Genomic_DNA"/>
</dbReference>
<keyword evidence="2" id="KW-0444">Lipid biosynthesis</keyword>
<dbReference type="GO" id="GO:0003841">
    <property type="term" value="F:1-acylglycerol-3-phosphate O-acyltransferase activity"/>
    <property type="evidence" value="ECO:0007669"/>
    <property type="project" value="TreeGrafter"/>
</dbReference>
<evidence type="ECO:0000256" key="4">
    <source>
        <dbReference type="ARBA" id="ARBA00023098"/>
    </source>
</evidence>
<gene>
    <name evidence="7" type="ORF">AU14_09385</name>
</gene>
<dbReference type="Proteomes" id="UP000061489">
    <property type="component" value="Chromosome"/>
</dbReference>
<protein>
    <submittedName>
        <fullName evidence="7">Glycerol acyltransferase</fullName>
    </submittedName>
</protein>
<dbReference type="HOGENOM" id="CLU_027938_0_1_6"/>
<keyword evidence="4" id="KW-0443">Lipid metabolism</keyword>
<dbReference type="RefSeq" id="WP_041340430.1">
    <property type="nucleotide sequence ID" value="NZ_CP007151.1"/>
</dbReference>
<comment type="pathway">
    <text evidence="1">Lipid metabolism.</text>
</comment>
<evidence type="ECO:0000256" key="5">
    <source>
        <dbReference type="ARBA" id="ARBA00023315"/>
    </source>
</evidence>
<dbReference type="SMART" id="SM00563">
    <property type="entry name" value="PlsC"/>
    <property type="match status" value="1"/>
</dbReference>
<evidence type="ECO:0000313" key="7">
    <source>
        <dbReference type="EMBL" id="AHI28758.1"/>
    </source>
</evidence>
<dbReference type="PANTHER" id="PTHR10434">
    <property type="entry name" value="1-ACYL-SN-GLYCEROL-3-PHOSPHATE ACYLTRANSFERASE"/>
    <property type="match status" value="1"/>
</dbReference>
<sequence>MAWLRLTFRLAAFCLFLAATVLLASSLLAFDMLTRRQIDRTPWARRCFLWACRCLGFEVRVHGAPPERNVLYVSNHISWSDIPILGSLTPILFLSKAEVSEWPIIGWLAQQAGTLFIKRGGGRARRVRASITEKLQAGESVLVFPEGTTGFGLTVLPFHGLLLGAATDCGAPIQPVTISYRRAGRPDHLAPFVGDDAFHNHLVTLLKQPPTQVDVVFHPAIRVKPELSSSQLALQLRNTVQAGLSQVQAGELDHAGDDCIKTADGLGPSHPQ</sequence>
<name>W5YQJ7_9GAMM</name>
<keyword evidence="3 7" id="KW-0808">Transferase</keyword>
<dbReference type="GO" id="GO:0006654">
    <property type="term" value="P:phosphatidic acid biosynthetic process"/>
    <property type="evidence" value="ECO:0007669"/>
    <property type="project" value="TreeGrafter"/>
</dbReference>
<keyword evidence="5 7" id="KW-0012">Acyltransferase</keyword>
<proteinExistence type="predicted"/>
<dbReference type="KEGG" id="msx:AU14_09385"/>
<dbReference type="STRING" id="1420916.AU14_09385"/>
<reference evidence="7 8" key="1">
    <citation type="journal article" date="2014" name="Genome Announc.">
        <title>Draft Genome Sequences of Marinobacter similis A3d10T and Marinobacter salarius R9SW1T.</title>
        <authorList>
            <person name="Ivanova E.P."/>
            <person name="Ng H.J."/>
            <person name="Webb H.K."/>
            <person name="Feng G."/>
            <person name="Oshima K."/>
            <person name="Hattori M."/>
            <person name="Ohkuma M."/>
            <person name="Sergeev A.F."/>
            <person name="Mikhailov V.V."/>
            <person name="Crawford R.J."/>
            <person name="Sawabe T."/>
        </authorList>
    </citation>
    <scope>NUCLEOTIDE SEQUENCE [LARGE SCALE GENOMIC DNA]</scope>
    <source>
        <strain evidence="7 8">A3d10</strain>
    </source>
</reference>
<dbReference type="Pfam" id="PF01553">
    <property type="entry name" value="Acyltransferase"/>
    <property type="match status" value="1"/>
</dbReference>
<evidence type="ECO:0000256" key="3">
    <source>
        <dbReference type="ARBA" id="ARBA00022679"/>
    </source>
</evidence>
<feature type="domain" description="Phospholipid/glycerol acyltransferase" evidence="6">
    <location>
        <begin position="70"/>
        <end position="181"/>
    </location>
</feature>
<dbReference type="AlphaFoldDB" id="W5YQJ7"/>
<accession>W5YQJ7</accession>
<dbReference type="InterPro" id="IPR002123">
    <property type="entry name" value="Plipid/glycerol_acylTrfase"/>
</dbReference>
<evidence type="ECO:0000259" key="6">
    <source>
        <dbReference type="SMART" id="SM00563"/>
    </source>
</evidence>